<organism evidence="7 8">
    <name type="scientific">Isoptericola cucumis</name>
    <dbReference type="NCBI Taxonomy" id="1776856"/>
    <lineage>
        <taxon>Bacteria</taxon>
        <taxon>Bacillati</taxon>
        <taxon>Actinomycetota</taxon>
        <taxon>Actinomycetes</taxon>
        <taxon>Micrococcales</taxon>
        <taxon>Promicromonosporaceae</taxon>
        <taxon>Isoptericola</taxon>
    </lineage>
</organism>
<evidence type="ECO:0000256" key="2">
    <source>
        <dbReference type="ARBA" id="ARBA00005466"/>
    </source>
</evidence>
<evidence type="ECO:0000256" key="5">
    <source>
        <dbReference type="ARBA" id="ARBA00023002"/>
    </source>
</evidence>
<comment type="similarity">
    <text evidence="2">Belongs to the oxygen-dependent FAD-linked oxidoreductase family.</text>
</comment>
<dbReference type="Gene3D" id="3.30.465.10">
    <property type="match status" value="1"/>
</dbReference>
<evidence type="ECO:0000256" key="3">
    <source>
        <dbReference type="ARBA" id="ARBA00022630"/>
    </source>
</evidence>
<dbReference type="EMBL" id="BMDG01000004">
    <property type="protein sequence ID" value="GGI07404.1"/>
    <property type="molecule type" value="Genomic_DNA"/>
</dbReference>
<dbReference type="Pfam" id="PF08031">
    <property type="entry name" value="BBE"/>
    <property type="match status" value="1"/>
</dbReference>
<dbReference type="InterPro" id="IPR036318">
    <property type="entry name" value="FAD-bd_PCMH-like_sf"/>
</dbReference>
<keyword evidence="5" id="KW-0560">Oxidoreductase</keyword>
<keyword evidence="4" id="KW-0274">FAD</keyword>
<evidence type="ECO:0000313" key="7">
    <source>
        <dbReference type="EMBL" id="GGI07404.1"/>
    </source>
</evidence>
<evidence type="ECO:0000256" key="1">
    <source>
        <dbReference type="ARBA" id="ARBA00001974"/>
    </source>
</evidence>
<name>A0ABQ2B7S6_9MICO</name>
<dbReference type="InterPro" id="IPR016167">
    <property type="entry name" value="FAD-bd_PCMH_sub1"/>
</dbReference>
<dbReference type="InterPro" id="IPR012951">
    <property type="entry name" value="BBE"/>
</dbReference>
<dbReference type="RefSeq" id="WP_188523117.1">
    <property type="nucleotide sequence ID" value="NZ_BMDG01000004.1"/>
</dbReference>
<dbReference type="Pfam" id="PF01565">
    <property type="entry name" value="FAD_binding_4"/>
    <property type="match status" value="1"/>
</dbReference>
<dbReference type="PROSITE" id="PS51387">
    <property type="entry name" value="FAD_PCMH"/>
    <property type="match status" value="1"/>
</dbReference>
<dbReference type="InterPro" id="IPR006094">
    <property type="entry name" value="Oxid_FAD_bind_N"/>
</dbReference>
<evidence type="ECO:0000259" key="6">
    <source>
        <dbReference type="PROSITE" id="PS51387"/>
    </source>
</evidence>
<dbReference type="Proteomes" id="UP000632535">
    <property type="component" value="Unassembled WGS sequence"/>
</dbReference>
<comment type="caution">
    <text evidence="7">The sequence shown here is derived from an EMBL/GenBank/DDBJ whole genome shotgun (WGS) entry which is preliminary data.</text>
</comment>
<reference evidence="8" key="1">
    <citation type="journal article" date="2019" name="Int. J. Syst. Evol. Microbiol.">
        <title>The Global Catalogue of Microorganisms (GCM) 10K type strain sequencing project: providing services to taxonomists for standard genome sequencing and annotation.</title>
        <authorList>
            <consortium name="The Broad Institute Genomics Platform"/>
            <consortium name="The Broad Institute Genome Sequencing Center for Infectious Disease"/>
            <person name="Wu L."/>
            <person name="Ma J."/>
        </authorList>
    </citation>
    <scope>NUCLEOTIDE SEQUENCE [LARGE SCALE GENOMIC DNA]</scope>
    <source>
        <strain evidence="8">CCM 8653</strain>
    </source>
</reference>
<dbReference type="Gene3D" id="3.30.43.10">
    <property type="entry name" value="Uridine Diphospho-n-acetylenolpyruvylglucosamine Reductase, domain 2"/>
    <property type="match status" value="1"/>
</dbReference>
<keyword evidence="8" id="KW-1185">Reference proteome</keyword>
<dbReference type="SUPFAM" id="SSF56176">
    <property type="entry name" value="FAD-binding/transporter-associated domain-like"/>
    <property type="match status" value="1"/>
</dbReference>
<dbReference type="Gene3D" id="3.40.462.20">
    <property type="match status" value="1"/>
</dbReference>
<sequence>MSPQTASTPRSDPPALSAERLRAALDGAASVFAPDDDGYETARTLEHGGVEHRPAAIVRPADTAGVARAVRFARDAGTPVSVRSGGHSVFGLGHADGALTIDLRGLEGIDVDVDGRTAWAGGGITAGAYSTAAGAHGLATPFGDTGGVGVGGITLGGGVGLLARSRGMTIDSLLGAEVVTADGEVLRVDAEQHPDLFWALRGGGGNFGVVTRFRFALGEVSDVVGGVMLLPATPASVAGLVAAADAAPRELTMILMVMTAPPMPMIPAEWHGRVVVMANLCWSGDLDRADAALAPVRNVAAAAGGAILDGLRTGPYAALLEGGPPAGSTVAVGRTFFTDGLDEPAAAHLLGELESVDAMMRAVQLRVLGGAVADVADDATAYAHRGAAVLGNVAAVAPTAAAAAGYTPWVETLADRLRGTSEGVYANFALDGGPATARAAYPGTTWDRLAAVKRTYDPANVFRGNVNVLPG</sequence>
<evidence type="ECO:0000256" key="4">
    <source>
        <dbReference type="ARBA" id="ARBA00022827"/>
    </source>
</evidence>
<dbReference type="PANTHER" id="PTHR42973">
    <property type="entry name" value="BINDING OXIDOREDUCTASE, PUTATIVE (AFU_ORTHOLOGUE AFUA_1G17690)-RELATED"/>
    <property type="match status" value="1"/>
</dbReference>
<dbReference type="InterPro" id="IPR050416">
    <property type="entry name" value="FAD-linked_Oxidoreductase"/>
</dbReference>
<accession>A0ABQ2B7S6</accession>
<proteinExistence type="inferred from homology"/>
<protein>
    <submittedName>
        <fullName evidence="7">Oxidoreductase</fullName>
    </submittedName>
</protein>
<comment type="cofactor">
    <cofactor evidence="1">
        <name>FAD</name>
        <dbReference type="ChEBI" id="CHEBI:57692"/>
    </cofactor>
</comment>
<keyword evidence="3" id="KW-0285">Flavoprotein</keyword>
<dbReference type="InterPro" id="IPR016169">
    <property type="entry name" value="FAD-bd_PCMH_sub2"/>
</dbReference>
<dbReference type="InterPro" id="IPR016166">
    <property type="entry name" value="FAD-bd_PCMH"/>
</dbReference>
<evidence type="ECO:0000313" key="8">
    <source>
        <dbReference type="Proteomes" id="UP000632535"/>
    </source>
</evidence>
<dbReference type="PANTHER" id="PTHR42973:SF39">
    <property type="entry name" value="FAD-BINDING PCMH-TYPE DOMAIN-CONTAINING PROTEIN"/>
    <property type="match status" value="1"/>
</dbReference>
<feature type="domain" description="FAD-binding PCMH-type" evidence="6">
    <location>
        <begin position="50"/>
        <end position="220"/>
    </location>
</feature>
<gene>
    <name evidence="7" type="ORF">GCM10007368_16000</name>
</gene>